<evidence type="ECO:0000256" key="4">
    <source>
        <dbReference type="RuleBase" id="RU362110"/>
    </source>
</evidence>
<dbReference type="Gene3D" id="2.115.10.20">
    <property type="entry name" value="Glycosyl hydrolase domain, family 43"/>
    <property type="match status" value="1"/>
</dbReference>
<proteinExistence type="inferred from homology"/>
<feature type="domain" description="Glycosyl hydrolase family 32 C-terminal" evidence="6">
    <location>
        <begin position="361"/>
        <end position="425"/>
    </location>
</feature>
<evidence type="ECO:0000256" key="1">
    <source>
        <dbReference type="ARBA" id="ARBA00009902"/>
    </source>
</evidence>
<dbReference type="SMART" id="SM00640">
    <property type="entry name" value="Glyco_32"/>
    <property type="match status" value="1"/>
</dbReference>
<accession>A0ABX8WCW0</accession>
<dbReference type="InterPro" id="IPR018053">
    <property type="entry name" value="Glyco_hydro_32_AS"/>
</dbReference>
<dbReference type="InterPro" id="IPR001362">
    <property type="entry name" value="Glyco_hydro_32"/>
</dbReference>
<evidence type="ECO:0000256" key="2">
    <source>
        <dbReference type="ARBA" id="ARBA00022801"/>
    </source>
</evidence>
<dbReference type="PROSITE" id="PS00609">
    <property type="entry name" value="GLYCOSYL_HYDROL_F32"/>
    <property type="match status" value="1"/>
</dbReference>
<dbReference type="PANTHER" id="PTHR42800">
    <property type="entry name" value="EXOINULINASE INUD (AFU_ORTHOLOGUE AFUA_5G00480)"/>
    <property type="match status" value="1"/>
</dbReference>
<dbReference type="Pfam" id="PF00251">
    <property type="entry name" value="Glyco_hydro_32N"/>
    <property type="match status" value="1"/>
</dbReference>
<dbReference type="GO" id="GO:0016787">
    <property type="term" value="F:hydrolase activity"/>
    <property type="evidence" value="ECO:0007669"/>
    <property type="project" value="UniProtKB-KW"/>
</dbReference>
<evidence type="ECO:0000313" key="7">
    <source>
        <dbReference type="EMBL" id="QYO76603.1"/>
    </source>
</evidence>
<dbReference type="InterPro" id="IPR013189">
    <property type="entry name" value="Glyco_hydro_32_C"/>
</dbReference>
<evidence type="ECO:0000256" key="3">
    <source>
        <dbReference type="ARBA" id="ARBA00023295"/>
    </source>
</evidence>
<evidence type="ECO:0000313" key="8">
    <source>
        <dbReference type="Proteomes" id="UP000825799"/>
    </source>
</evidence>
<dbReference type="PANTHER" id="PTHR42800:SF1">
    <property type="entry name" value="EXOINULINASE INUD (AFU_ORTHOLOGUE AFUA_5G00480)"/>
    <property type="match status" value="1"/>
</dbReference>
<dbReference type="SUPFAM" id="SSF75005">
    <property type="entry name" value="Arabinanase/levansucrase/invertase"/>
    <property type="match status" value="1"/>
</dbReference>
<dbReference type="CDD" id="cd18622">
    <property type="entry name" value="GH32_Inu-like"/>
    <property type="match status" value="1"/>
</dbReference>
<evidence type="ECO:0000259" key="6">
    <source>
        <dbReference type="Pfam" id="PF08244"/>
    </source>
</evidence>
<dbReference type="InterPro" id="IPR023296">
    <property type="entry name" value="Glyco_hydro_beta-prop_sf"/>
</dbReference>
<sequence>MEPYRPRLHFSPLHGWMNDPNGLIKVDGAYHLFFQHDPDSITHGPMHWGHARSTDLVSWEELPVALYPTELGTCFSGSAVETADGELKLIYTAHRRIDDEDYQVQCLVHANRSLSTYRHDEKNPVLDNPGLPCFRDPKVIWHAPSQRWIMVVTHGQSIGFYSSPDLSEWTHESDFGVGHGRHSDGPWECPDLFPMTGPDGAEHWILLVGVGSGGFAAGSGTQYFVGQFNGRAFINGNRPGTTLWLDYGRDFYAAQTFFDREGADPIVLGWASNWQYARSTPTEAFRGVMSLPRTLSLVEARQGLRLTQSLPAAVSAALNASTEPGVYRQKMELPLAIGQSMDIALFAEHEPQFRITRTATDEATILVIRSQTPAMPAFGHNYGVPASFPKAGPLLLDIHVDRGVVELATGDGLIWITQLFYPHRPESVT</sequence>
<dbReference type="EMBL" id="CP080590">
    <property type="protein sequence ID" value="QYO76603.1"/>
    <property type="molecule type" value="Genomic_DNA"/>
</dbReference>
<dbReference type="Proteomes" id="UP000825799">
    <property type="component" value="Chromosome"/>
</dbReference>
<evidence type="ECO:0000259" key="5">
    <source>
        <dbReference type="Pfam" id="PF00251"/>
    </source>
</evidence>
<keyword evidence="8" id="KW-1185">Reference proteome</keyword>
<organism evidence="7 8">
    <name type="scientific">Devosia salina</name>
    <dbReference type="NCBI Taxonomy" id="2860336"/>
    <lineage>
        <taxon>Bacteria</taxon>
        <taxon>Pseudomonadati</taxon>
        <taxon>Pseudomonadota</taxon>
        <taxon>Alphaproteobacteria</taxon>
        <taxon>Hyphomicrobiales</taxon>
        <taxon>Devosiaceae</taxon>
        <taxon>Devosia</taxon>
    </lineage>
</organism>
<reference evidence="7 8" key="1">
    <citation type="submission" date="2021-08" db="EMBL/GenBank/DDBJ databases">
        <title>Devosia salina sp. nov., isolated from the South China Sea sediment.</title>
        <authorList>
            <person name="Zhou Z."/>
        </authorList>
    </citation>
    <scope>NUCLEOTIDE SEQUENCE [LARGE SCALE GENOMIC DNA]</scope>
    <source>
        <strain evidence="7 8">SCS-3</strain>
    </source>
</reference>
<keyword evidence="3 4" id="KW-0326">Glycosidase</keyword>
<dbReference type="Gene3D" id="2.60.120.560">
    <property type="entry name" value="Exo-inulinase, domain 1"/>
    <property type="match status" value="1"/>
</dbReference>
<dbReference type="RefSeq" id="WP_220305072.1">
    <property type="nucleotide sequence ID" value="NZ_CP080590.1"/>
</dbReference>
<dbReference type="Pfam" id="PF08244">
    <property type="entry name" value="Glyco_hydro_32C"/>
    <property type="match status" value="1"/>
</dbReference>
<name>A0ABX8WCW0_9HYPH</name>
<protein>
    <submittedName>
        <fullName evidence="7">Glycoside hydrolase family 32 protein</fullName>
    </submittedName>
</protein>
<comment type="similarity">
    <text evidence="1 4">Belongs to the glycosyl hydrolase 32 family.</text>
</comment>
<dbReference type="InterPro" id="IPR013148">
    <property type="entry name" value="Glyco_hydro_32_N"/>
</dbReference>
<gene>
    <name evidence="7" type="ORF">K1X15_18790</name>
</gene>
<feature type="domain" description="Glycosyl hydrolase family 32 N-terminal" evidence="5">
    <location>
        <begin position="9"/>
        <end position="302"/>
    </location>
</feature>
<keyword evidence="2 4" id="KW-0378">Hydrolase</keyword>